<protein>
    <submittedName>
        <fullName evidence="9">DUF2179 domain-containing protein</fullName>
    </submittedName>
</protein>
<dbReference type="InterPro" id="IPR019264">
    <property type="entry name" value="DUF2179"/>
</dbReference>
<feature type="transmembrane region" description="Helical" evidence="6">
    <location>
        <begin position="6"/>
        <end position="30"/>
    </location>
</feature>
<evidence type="ECO:0000256" key="3">
    <source>
        <dbReference type="ARBA" id="ARBA00022692"/>
    </source>
</evidence>
<evidence type="ECO:0000256" key="6">
    <source>
        <dbReference type="SAM" id="Phobius"/>
    </source>
</evidence>
<dbReference type="PANTHER" id="PTHR40060:SF1">
    <property type="entry name" value="UPF0316 PROTEIN YEBE"/>
    <property type="match status" value="1"/>
</dbReference>
<keyword evidence="4 6" id="KW-1133">Transmembrane helix</keyword>
<dbReference type="GO" id="GO:0005886">
    <property type="term" value="C:plasma membrane"/>
    <property type="evidence" value="ECO:0007669"/>
    <property type="project" value="UniProtKB-SubCell"/>
</dbReference>
<name>A0A8J6P429_9BACT</name>
<keyword evidence="5 6" id="KW-0472">Membrane</keyword>
<evidence type="ECO:0000313" key="10">
    <source>
        <dbReference type="Proteomes" id="UP000605201"/>
    </source>
</evidence>
<evidence type="ECO:0000256" key="5">
    <source>
        <dbReference type="ARBA" id="ARBA00023136"/>
    </source>
</evidence>
<sequence length="191" mass="21697">MVLAMFDLHTIVTGFIVFFARICDVSIGTVRMITTVQGRTGIAFILAVFEIIIWISVASVVIHQVREKPILIFFYAFGYATGNVVGIITEKKLAFGLINFRVITKTKSKTMTERIRKMGQPVTMFQGEGMTGPVYELYIVCRRRDLKKLIPIIKEEDPDAFYITEHAMDISKALPPIYQPATGWRAVMKRK</sequence>
<evidence type="ECO:0000259" key="7">
    <source>
        <dbReference type="Pfam" id="PF10035"/>
    </source>
</evidence>
<gene>
    <name evidence="9" type="ORF">H8D96_14560</name>
</gene>
<reference evidence="9 10" key="1">
    <citation type="submission" date="2020-08" db="EMBL/GenBank/DDBJ databases">
        <title>Bridging the membrane lipid divide: bacteria of the FCB group superphylum have the potential to synthesize archaeal ether lipids.</title>
        <authorList>
            <person name="Villanueva L."/>
            <person name="Von Meijenfeldt F.A.B."/>
            <person name="Westbye A.B."/>
            <person name="Yadav S."/>
            <person name="Hopmans E.C."/>
            <person name="Dutilh B.E."/>
            <person name="Sinninghe Damste J.S."/>
        </authorList>
    </citation>
    <scope>NUCLEOTIDE SEQUENCE [LARGE SCALE GENOMIC DNA]</scope>
    <source>
        <strain evidence="9">NIOZ-UU17</strain>
    </source>
</reference>
<dbReference type="InterPro" id="IPR022930">
    <property type="entry name" value="UPF0316"/>
</dbReference>
<dbReference type="Gene3D" id="3.30.70.120">
    <property type="match status" value="1"/>
</dbReference>
<feature type="domain" description="DUF2179" evidence="7">
    <location>
        <begin position="122"/>
        <end position="170"/>
    </location>
</feature>
<dbReference type="Pfam" id="PF18955">
    <property type="entry name" value="DUF5698"/>
    <property type="match status" value="1"/>
</dbReference>
<dbReference type="Proteomes" id="UP000605201">
    <property type="component" value="Unassembled WGS sequence"/>
</dbReference>
<evidence type="ECO:0000256" key="1">
    <source>
        <dbReference type="ARBA" id="ARBA00004651"/>
    </source>
</evidence>
<evidence type="ECO:0000256" key="2">
    <source>
        <dbReference type="ARBA" id="ARBA00022475"/>
    </source>
</evidence>
<dbReference type="CDD" id="cd16381">
    <property type="entry name" value="YitT_C_like_1"/>
    <property type="match status" value="1"/>
</dbReference>
<proteinExistence type="predicted"/>
<dbReference type="Pfam" id="PF10035">
    <property type="entry name" value="DUF2179"/>
    <property type="match status" value="1"/>
</dbReference>
<dbReference type="AlphaFoldDB" id="A0A8J6P429"/>
<feature type="domain" description="DUF5698" evidence="8">
    <location>
        <begin position="29"/>
        <end position="87"/>
    </location>
</feature>
<dbReference type="InterPro" id="IPR015867">
    <property type="entry name" value="N-reg_PII/ATP_PRibTrfase_C"/>
</dbReference>
<dbReference type="EMBL" id="JACNIG010000271">
    <property type="protein sequence ID" value="MBC8433127.1"/>
    <property type="molecule type" value="Genomic_DNA"/>
</dbReference>
<evidence type="ECO:0000256" key="4">
    <source>
        <dbReference type="ARBA" id="ARBA00022989"/>
    </source>
</evidence>
<dbReference type="PANTHER" id="PTHR40060">
    <property type="entry name" value="UPF0316 PROTEIN YEBE"/>
    <property type="match status" value="1"/>
</dbReference>
<evidence type="ECO:0000259" key="8">
    <source>
        <dbReference type="Pfam" id="PF18955"/>
    </source>
</evidence>
<comment type="caution">
    <text evidence="9">The sequence shown here is derived from an EMBL/GenBank/DDBJ whole genome shotgun (WGS) entry which is preliminary data.</text>
</comment>
<evidence type="ECO:0000313" key="9">
    <source>
        <dbReference type="EMBL" id="MBC8433127.1"/>
    </source>
</evidence>
<feature type="transmembrane region" description="Helical" evidence="6">
    <location>
        <begin position="42"/>
        <end position="64"/>
    </location>
</feature>
<keyword evidence="2" id="KW-1003">Cell membrane</keyword>
<feature type="transmembrane region" description="Helical" evidence="6">
    <location>
        <begin position="70"/>
        <end position="89"/>
    </location>
</feature>
<keyword evidence="3 6" id="KW-0812">Transmembrane</keyword>
<dbReference type="InterPro" id="IPR044035">
    <property type="entry name" value="DUF5698"/>
</dbReference>
<dbReference type="NCBIfam" id="NF003191">
    <property type="entry name" value="PRK04164.1-2"/>
    <property type="match status" value="1"/>
</dbReference>
<accession>A0A8J6P429</accession>
<comment type="subcellular location">
    <subcellularLocation>
        <location evidence="1">Cell membrane</location>
        <topology evidence="1">Multi-pass membrane protein</topology>
    </subcellularLocation>
</comment>
<organism evidence="9 10">
    <name type="scientific">Candidatus Desulfatibia vada</name>
    <dbReference type="NCBI Taxonomy" id="2841696"/>
    <lineage>
        <taxon>Bacteria</taxon>
        <taxon>Pseudomonadati</taxon>
        <taxon>Thermodesulfobacteriota</taxon>
        <taxon>Desulfobacteria</taxon>
        <taxon>Desulfobacterales</taxon>
        <taxon>Desulfobacterales incertae sedis</taxon>
        <taxon>Candidatus Desulfatibia</taxon>
    </lineage>
</organism>